<dbReference type="Pfam" id="PF13041">
    <property type="entry name" value="PPR_2"/>
    <property type="match status" value="2"/>
</dbReference>
<reference evidence="4" key="1">
    <citation type="journal article" date="2015" name="Nat. Genet.">
        <title>The pineapple genome and the evolution of CAM photosynthesis.</title>
        <authorList>
            <person name="Ming R."/>
            <person name="VanBuren R."/>
            <person name="Wai C.M."/>
            <person name="Tang H."/>
            <person name="Schatz M.C."/>
            <person name="Bowers J.E."/>
            <person name="Lyons E."/>
            <person name="Wang M.L."/>
            <person name="Chen J."/>
            <person name="Biggers E."/>
            <person name="Zhang J."/>
            <person name="Huang L."/>
            <person name="Zhang L."/>
            <person name="Miao W."/>
            <person name="Zhang J."/>
            <person name="Ye Z."/>
            <person name="Miao C."/>
            <person name="Lin Z."/>
            <person name="Wang H."/>
            <person name="Zhou H."/>
            <person name="Yim W.C."/>
            <person name="Priest H.D."/>
            <person name="Zheng C."/>
            <person name="Woodhouse M."/>
            <person name="Edger P.P."/>
            <person name="Guyot R."/>
            <person name="Guo H.B."/>
            <person name="Guo H."/>
            <person name="Zheng G."/>
            <person name="Singh R."/>
            <person name="Sharma A."/>
            <person name="Min X."/>
            <person name="Zheng Y."/>
            <person name="Lee H."/>
            <person name="Gurtowski J."/>
            <person name="Sedlazeck F.J."/>
            <person name="Harkess A."/>
            <person name="McKain M.R."/>
            <person name="Liao Z."/>
            <person name="Fang J."/>
            <person name="Liu J."/>
            <person name="Zhang X."/>
            <person name="Zhang Q."/>
            <person name="Hu W."/>
            <person name="Qin Y."/>
            <person name="Wang K."/>
            <person name="Chen L.Y."/>
            <person name="Shirley N."/>
            <person name="Lin Y.R."/>
            <person name="Liu L.Y."/>
            <person name="Hernandez A.G."/>
            <person name="Wright C.L."/>
            <person name="Bulone V."/>
            <person name="Tuskan G.A."/>
            <person name="Heath K."/>
            <person name="Zee F."/>
            <person name="Moore P.H."/>
            <person name="Sunkar R."/>
            <person name="Leebens-Mack J.H."/>
            <person name="Mockler T."/>
            <person name="Bennetzen J.L."/>
            <person name="Freeling M."/>
            <person name="Sankoff D."/>
            <person name="Paterson A.H."/>
            <person name="Zhu X."/>
            <person name="Yang X."/>
            <person name="Smith J.A."/>
            <person name="Cushman J.C."/>
            <person name="Paull R.E."/>
            <person name="Yu Q."/>
        </authorList>
    </citation>
    <scope>NUCLEOTIDE SEQUENCE [LARGE SCALE GENOMIC DNA]</scope>
    <source>
        <strain evidence="4">cv. F153</strain>
    </source>
</reference>
<dbReference type="InterPro" id="IPR002885">
    <property type="entry name" value="PPR_rpt"/>
</dbReference>
<keyword evidence="1" id="KW-0677">Repeat</keyword>
<gene>
    <name evidence="5" type="primary">LOC109715950</name>
</gene>
<keyword evidence="2" id="KW-0809">Transit peptide</keyword>
<organism evidence="4 5">
    <name type="scientific">Ananas comosus</name>
    <name type="common">Pineapple</name>
    <name type="synonym">Ananas ananas</name>
    <dbReference type="NCBI Taxonomy" id="4615"/>
    <lineage>
        <taxon>Eukaryota</taxon>
        <taxon>Viridiplantae</taxon>
        <taxon>Streptophyta</taxon>
        <taxon>Embryophyta</taxon>
        <taxon>Tracheophyta</taxon>
        <taxon>Spermatophyta</taxon>
        <taxon>Magnoliopsida</taxon>
        <taxon>Liliopsida</taxon>
        <taxon>Poales</taxon>
        <taxon>Bromeliaceae</taxon>
        <taxon>Bromelioideae</taxon>
        <taxon>Ananas</taxon>
    </lineage>
</organism>
<dbReference type="OrthoDB" id="185373at2759"/>
<dbReference type="Gene3D" id="1.25.40.10">
    <property type="entry name" value="Tetratricopeptide repeat domain"/>
    <property type="match status" value="3"/>
</dbReference>
<dbReference type="GO" id="GO:0009451">
    <property type="term" value="P:RNA modification"/>
    <property type="evidence" value="ECO:0007669"/>
    <property type="project" value="InterPro"/>
</dbReference>
<dbReference type="InterPro" id="IPR046848">
    <property type="entry name" value="E_motif"/>
</dbReference>
<reference evidence="5" key="2">
    <citation type="submission" date="2025-08" db="UniProtKB">
        <authorList>
            <consortium name="RefSeq"/>
        </authorList>
    </citation>
    <scope>IDENTIFICATION</scope>
    <source>
        <tissue evidence="5">Leaf</tissue>
    </source>
</reference>
<dbReference type="PANTHER" id="PTHR47926:SF401">
    <property type="entry name" value="PENTATRICOPEPTIDE REPEAT-CONTAINING PROTEIN"/>
    <property type="match status" value="1"/>
</dbReference>
<dbReference type="FunFam" id="1.25.40.10:FF:000090">
    <property type="entry name" value="Pentatricopeptide repeat-containing protein, chloroplastic"/>
    <property type="match status" value="1"/>
</dbReference>
<name>A0A6P5FLG7_ANACO</name>
<dbReference type="Pfam" id="PF20431">
    <property type="entry name" value="E_motif"/>
    <property type="match status" value="1"/>
</dbReference>
<dbReference type="NCBIfam" id="TIGR00756">
    <property type="entry name" value="PPR"/>
    <property type="match status" value="4"/>
</dbReference>
<dbReference type="GO" id="GO:0003723">
    <property type="term" value="F:RNA binding"/>
    <property type="evidence" value="ECO:0007669"/>
    <property type="project" value="InterPro"/>
</dbReference>
<feature type="repeat" description="PPR" evidence="3">
    <location>
        <begin position="181"/>
        <end position="215"/>
    </location>
</feature>
<keyword evidence="4" id="KW-1185">Reference proteome</keyword>
<dbReference type="Proteomes" id="UP000515123">
    <property type="component" value="Linkage group 10"/>
</dbReference>
<dbReference type="PANTHER" id="PTHR47926">
    <property type="entry name" value="PENTATRICOPEPTIDE REPEAT-CONTAINING PROTEIN"/>
    <property type="match status" value="1"/>
</dbReference>
<dbReference type="FunFam" id="1.25.40.10:FF:000348">
    <property type="entry name" value="Pentatricopeptide repeat-containing protein chloroplastic"/>
    <property type="match status" value="1"/>
</dbReference>
<dbReference type="Gramene" id="Aco025467.1.mrna1">
    <property type="protein sequence ID" value="Aco025467.1.mrna1.cds1"/>
    <property type="gene ID" value="Aco025467.1.path1"/>
</dbReference>
<dbReference type="PROSITE" id="PS51375">
    <property type="entry name" value="PPR"/>
    <property type="match status" value="3"/>
</dbReference>
<dbReference type="InterPro" id="IPR011990">
    <property type="entry name" value="TPR-like_helical_dom_sf"/>
</dbReference>
<evidence type="ECO:0000313" key="4">
    <source>
        <dbReference type="Proteomes" id="UP000515123"/>
    </source>
</evidence>
<feature type="repeat" description="PPR" evidence="3">
    <location>
        <begin position="285"/>
        <end position="315"/>
    </location>
</feature>
<proteinExistence type="predicted"/>
<dbReference type="AlphaFoldDB" id="A0A6P5FLG7"/>
<evidence type="ECO:0000256" key="3">
    <source>
        <dbReference type="PROSITE-ProRule" id="PRU00708"/>
    </source>
</evidence>
<evidence type="ECO:0000313" key="5">
    <source>
        <dbReference type="RefSeq" id="XP_020096784.1"/>
    </source>
</evidence>
<dbReference type="GeneID" id="109715950"/>
<dbReference type="Pfam" id="PF01535">
    <property type="entry name" value="PPR"/>
    <property type="match status" value="2"/>
</dbReference>
<protein>
    <submittedName>
        <fullName evidence="5">Pentatricopeptide repeat-containing protein At3g62890-like</fullName>
    </submittedName>
</protein>
<dbReference type="InterPro" id="IPR046960">
    <property type="entry name" value="PPR_At4g14850-like_plant"/>
</dbReference>
<evidence type="ECO:0000256" key="2">
    <source>
        <dbReference type="ARBA" id="ARBA00022946"/>
    </source>
</evidence>
<feature type="repeat" description="PPR" evidence="3">
    <location>
        <begin position="316"/>
        <end position="350"/>
    </location>
</feature>
<sequence length="545" mass="60560">MRSRAPALAPAADLALLIDRSRTLHHLRQVHARIVTSPDLPHSASSSLLLRVLLSPLAPTSYASALLLHRIPSPSLSLSLSLSLSNYNALIRSSSPPLHPLSLYSRMLSHGLLPDHLTFPFLLRSCSLRLDLLSGRSLHPHILKLGFPADVFVCNALLFMYASCGRIDCACKAFDEMPHRDVVSWNSILSGYLRCGELDSALRLFSEMRERNVRTWNAIITGFVRGGRAREALDLFHEMQLSGGPCARPDKVTVASVIAACSSLGALDQGRWVHGYLKKHKLEFDVVVGTALIDMYGKCGCMERAIAVFDEMPKKDVLAWTAMISAYAAHGLGEEAFGLLKDMERNGLKFNHVTFGALLSACAHSGFVERGRWCFDVMKRVYSIEPQPQHYACMVDLLGRAGLFGEAERLIQSMPMEPDVYVWGALLGACRMHGNVEAGERAAAQLIGLDPLNHAYYIILSDIYARANRFEDVKKVRGFMKERGIKKTAPGCSMIEVDGKVLEFSAKWVLEDLINEIEWVLNAINFELKFTNRLSKEYGDLMENT</sequence>
<dbReference type="RefSeq" id="XP_020096784.1">
    <property type="nucleotide sequence ID" value="XM_020241195.1"/>
</dbReference>
<evidence type="ECO:0000256" key="1">
    <source>
        <dbReference type="ARBA" id="ARBA00022737"/>
    </source>
</evidence>
<accession>A0A6P5FLG7</accession>